<evidence type="ECO:0000313" key="3">
    <source>
        <dbReference type="Proteomes" id="UP000799437"/>
    </source>
</evidence>
<name>A0A6A6W3X0_9PEZI</name>
<gene>
    <name evidence="2" type="ORF">EJ05DRAFT_60594</name>
</gene>
<dbReference type="Proteomes" id="UP000799437">
    <property type="component" value="Unassembled WGS sequence"/>
</dbReference>
<dbReference type="InterPro" id="IPR011009">
    <property type="entry name" value="Kinase-like_dom_sf"/>
</dbReference>
<sequence length="320" mass="35634">MDEPIEQSVKQVSPNTWLIGSLVLHRSTCGSCLATWSDDGERSFALTEAPVPPPLTTSLPPDNPHIQLVYSAGVSSAVWSVGKKAFCKVKSIVSGTTPEAATIDFVRKKQPDFAMPEVLYHTEYHGRSYLFLSRVPGRTLADAWPTLNEAWRQYYVTAVTEICKEMQEWTADRLSGVDGRNIPEQYLVKSRTAKDYSPGSLEKGCRAMAMDCSSFVFYHADLGPGNIIVENDPNSGTVGIVDWETAGYFPRGWIRTKFRICSGMDLSSSTDNPVRWRSEVQRSLGANGFEDYSSAWQLWWQSTEFTGSMNVVAAMVENLE</sequence>
<organism evidence="2 3">
    <name type="scientific">Pseudovirgaria hyperparasitica</name>
    <dbReference type="NCBI Taxonomy" id="470096"/>
    <lineage>
        <taxon>Eukaryota</taxon>
        <taxon>Fungi</taxon>
        <taxon>Dikarya</taxon>
        <taxon>Ascomycota</taxon>
        <taxon>Pezizomycotina</taxon>
        <taxon>Dothideomycetes</taxon>
        <taxon>Dothideomycetes incertae sedis</taxon>
        <taxon>Acrospermales</taxon>
        <taxon>Acrospermaceae</taxon>
        <taxon>Pseudovirgaria</taxon>
    </lineage>
</organism>
<keyword evidence="3" id="KW-1185">Reference proteome</keyword>
<dbReference type="PANTHER" id="PTHR21310:SF58">
    <property type="entry name" value="AMINOGLYCOSIDE PHOSPHOTRANSFERASE DOMAIN-CONTAINING PROTEIN"/>
    <property type="match status" value="1"/>
</dbReference>
<dbReference type="RefSeq" id="XP_033599706.1">
    <property type="nucleotide sequence ID" value="XM_033749795.1"/>
</dbReference>
<dbReference type="OrthoDB" id="5404599at2759"/>
<evidence type="ECO:0000259" key="1">
    <source>
        <dbReference type="Pfam" id="PF01636"/>
    </source>
</evidence>
<feature type="domain" description="Aminoglycoside phosphotransferase" evidence="1">
    <location>
        <begin position="71"/>
        <end position="250"/>
    </location>
</feature>
<dbReference type="AlphaFoldDB" id="A0A6A6W3X0"/>
<dbReference type="PANTHER" id="PTHR21310">
    <property type="entry name" value="AMINOGLYCOSIDE PHOSPHOTRANSFERASE-RELATED-RELATED"/>
    <property type="match status" value="1"/>
</dbReference>
<dbReference type="GeneID" id="54490849"/>
<dbReference type="InterPro" id="IPR051678">
    <property type="entry name" value="AGP_Transferase"/>
</dbReference>
<protein>
    <recommendedName>
        <fullName evidence="1">Aminoglycoside phosphotransferase domain-containing protein</fullName>
    </recommendedName>
</protein>
<accession>A0A6A6W3X0</accession>
<dbReference type="EMBL" id="ML996574">
    <property type="protein sequence ID" value="KAF2757255.1"/>
    <property type="molecule type" value="Genomic_DNA"/>
</dbReference>
<dbReference type="InterPro" id="IPR002575">
    <property type="entry name" value="Aminoglycoside_PTrfase"/>
</dbReference>
<proteinExistence type="predicted"/>
<dbReference type="CDD" id="cd05120">
    <property type="entry name" value="APH_ChoK_like"/>
    <property type="match status" value="1"/>
</dbReference>
<evidence type="ECO:0000313" key="2">
    <source>
        <dbReference type="EMBL" id="KAF2757255.1"/>
    </source>
</evidence>
<reference evidence="2" key="1">
    <citation type="journal article" date="2020" name="Stud. Mycol.">
        <title>101 Dothideomycetes genomes: a test case for predicting lifestyles and emergence of pathogens.</title>
        <authorList>
            <person name="Haridas S."/>
            <person name="Albert R."/>
            <person name="Binder M."/>
            <person name="Bloem J."/>
            <person name="Labutti K."/>
            <person name="Salamov A."/>
            <person name="Andreopoulos B."/>
            <person name="Baker S."/>
            <person name="Barry K."/>
            <person name="Bills G."/>
            <person name="Bluhm B."/>
            <person name="Cannon C."/>
            <person name="Castanera R."/>
            <person name="Culley D."/>
            <person name="Daum C."/>
            <person name="Ezra D."/>
            <person name="Gonzalez J."/>
            <person name="Henrissat B."/>
            <person name="Kuo A."/>
            <person name="Liang C."/>
            <person name="Lipzen A."/>
            <person name="Lutzoni F."/>
            <person name="Magnuson J."/>
            <person name="Mondo S."/>
            <person name="Nolan M."/>
            <person name="Ohm R."/>
            <person name="Pangilinan J."/>
            <person name="Park H.-J."/>
            <person name="Ramirez L."/>
            <person name="Alfaro M."/>
            <person name="Sun H."/>
            <person name="Tritt A."/>
            <person name="Yoshinaga Y."/>
            <person name="Zwiers L.-H."/>
            <person name="Turgeon B."/>
            <person name="Goodwin S."/>
            <person name="Spatafora J."/>
            <person name="Crous P."/>
            <person name="Grigoriev I."/>
        </authorList>
    </citation>
    <scope>NUCLEOTIDE SEQUENCE</scope>
    <source>
        <strain evidence="2">CBS 121739</strain>
    </source>
</reference>
<dbReference type="Pfam" id="PF01636">
    <property type="entry name" value="APH"/>
    <property type="match status" value="1"/>
</dbReference>
<dbReference type="Gene3D" id="3.90.1200.10">
    <property type="match status" value="1"/>
</dbReference>
<dbReference type="SUPFAM" id="SSF56112">
    <property type="entry name" value="Protein kinase-like (PK-like)"/>
    <property type="match status" value="1"/>
</dbReference>